<dbReference type="GeneID" id="14910980"/>
<dbReference type="RefSeq" id="XP_004040091.1">
    <property type="nucleotide sequence ID" value="XM_004040043.1"/>
</dbReference>
<dbReference type="AlphaFoldDB" id="G0QJ22"/>
<dbReference type="InParanoid" id="G0QJ22"/>
<feature type="non-terminal residue" evidence="1">
    <location>
        <position position="1"/>
    </location>
</feature>
<accession>G0QJ22</accession>
<protein>
    <submittedName>
        <fullName evidence="1">Uncharacterized protein</fullName>
    </submittedName>
</protein>
<dbReference type="EMBL" id="GL983045">
    <property type="protein sequence ID" value="EGR34787.1"/>
    <property type="molecule type" value="Genomic_DNA"/>
</dbReference>
<evidence type="ECO:0000313" key="1">
    <source>
        <dbReference type="EMBL" id="EGR34787.1"/>
    </source>
</evidence>
<dbReference type="Proteomes" id="UP000008983">
    <property type="component" value="Unassembled WGS sequence"/>
</dbReference>
<name>G0QJ22_ICHMU</name>
<organism evidence="1 2">
    <name type="scientific">Ichthyophthirius multifiliis</name>
    <name type="common">White spot disease agent</name>
    <name type="synonym">Ich</name>
    <dbReference type="NCBI Taxonomy" id="5932"/>
    <lineage>
        <taxon>Eukaryota</taxon>
        <taxon>Sar</taxon>
        <taxon>Alveolata</taxon>
        <taxon>Ciliophora</taxon>
        <taxon>Intramacronucleata</taxon>
        <taxon>Oligohymenophorea</taxon>
        <taxon>Hymenostomatida</taxon>
        <taxon>Ophryoglenina</taxon>
        <taxon>Ichthyophthirius</taxon>
    </lineage>
</organism>
<proteinExistence type="predicted"/>
<evidence type="ECO:0000313" key="2">
    <source>
        <dbReference type="Proteomes" id="UP000008983"/>
    </source>
</evidence>
<sequence>QKQMNTRYNFVNTYSPPPSHMIRRPFNYQLPPHYHNHKHYKNQVNSYNNINTFSENQYSNPQQIGFDPTRNYQNYRVPDNWKNHNTQF</sequence>
<keyword evidence="2" id="KW-1185">Reference proteome</keyword>
<gene>
    <name evidence="1" type="ORF">IMG5_002010</name>
</gene>
<reference evidence="1 2" key="1">
    <citation type="submission" date="2011-07" db="EMBL/GenBank/DDBJ databases">
        <authorList>
            <person name="Coyne R."/>
            <person name="Brami D."/>
            <person name="Johnson J."/>
            <person name="Hostetler J."/>
            <person name="Hannick L."/>
            <person name="Clark T."/>
            <person name="Cassidy-Hanley D."/>
            <person name="Inman J."/>
        </authorList>
    </citation>
    <scope>NUCLEOTIDE SEQUENCE [LARGE SCALE GENOMIC DNA]</scope>
    <source>
        <strain evidence="1 2">G5</strain>
    </source>
</reference>